<dbReference type="Proteomes" id="UP000203181">
    <property type="component" value="Segment"/>
</dbReference>
<dbReference type="RefSeq" id="YP_009110671.1">
    <property type="nucleotide sequence ID" value="NC_025789.1"/>
</dbReference>
<dbReference type="Pfam" id="PF05549">
    <property type="entry name" value="Allexi_40kDa"/>
    <property type="match status" value="1"/>
</dbReference>
<keyword evidence="3" id="KW-1185">Reference proteome</keyword>
<accession>A0A0A0YR04</accession>
<dbReference type="PIRSF" id="PIRSF005512">
    <property type="entry name" value="Allexi_40kDa"/>
    <property type="match status" value="1"/>
</dbReference>
<dbReference type="KEGG" id="vg:22318764"/>
<feature type="region of interest" description="Disordered" evidence="1">
    <location>
        <begin position="224"/>
        <end position="252"/>
    </location>
</feature>
<sequence length="357" mass="39836">MTYATAWQLYEVRDHIVNHINAFRNQLAGALQNAQATLIESNHLTLDSKLKPIKEILDTVTSTITTKANEGTSQNQNHVSLREIANREQVPTDRTFFTNLNAALTATGNLLTHVPPARYNLPTTSLPLDELYGLLHALHKNSLEWLTHISHDADQIISKLNAVENGILNEIRNDSRRLDLILQRISEVESKINDQATPALDHHLSETLTSIGTRLQELHVKLIATPTNNQARPSSSTTKPDGADTHLNHSTLPTFEAKHPTARCRSYGYVEFDGLSLHIPMDVRGRRSSTALRLITKHTLSSDSTTVKYELLDDGALLLAEEIKTPHKLNQPLSDSLALLHSKCPNFIYKIRDDGLC</sequence>
<evidence type="ECO:0000256" key="1">
    <source>
        <dbReference type="SAM" id="MobiDB-lite"/>
    </source>
</evidence>
<evidence type="ECO:0000313" key="3">
    <source>
        <dbReference type="Proteomes" id="UP000203181"/>
    </source>
</evidence>
<organism evidence="2 3">
    <name type="scientific">Garlic virus B</name>
    <dbReference type="NCBI Taxonomy" id="12432"/>
    <lineage>
        <taxon>Viruses</taxon>
        <taxon>Riboviria</taxon>
        <taxon>Orthornavirae</taxon>
        <taxon>Kitrinoviricota</taxon>
        <taxon>Alsuviricetes</taxon>
        <taxon>Tymovirales</taxon>
        <taxon>Alphaflexiviridae</taxon>
        <taxon>Allexivirus</taxon>
        <taxon>Acarallexivirus</taxon>
        <taxon>Allexivirus betallii</taxon>
    </lineage>
</organism>
<gene>
    <name evidence="2" type="primary">ORFIV</name>
</gene>
<name>A0A0A0YR04_9VIRU</name>
<dbReference type="OrthoDB" id="9474at10239"/>
<dbReference type="EMBL" id="KM379144">
    <property type="protein sequence ID" value="AIX10978.1"/>
    <property type="molecule type" value="Genomic_RNA"/>
</dbReference>
<feature type="compositionally biased region" description="Polar residues" evidence="1">
    <location>
        <begin position="225"/>
        <end position="239"/>
    </location>
</feature>
<proteinExistence type="predicted"/>
<dbReference type="GeneID" id="22318764"/>
<evidence type="ECO:0000313" key="2">
    <source>
        <dbReference type="EMBL" id="AIX10978.1"/>
    </source>
</evidence>
<reference evidence="2 3" key="1">
    <citation type="submission" date="2014-08" db="EMBL/GenBank/DDBJ databases">
        <title>Complete genome sequence of Garlic virus B isolate from garlic in Argentina.</title>
        <authorList>
            <person name="Celli M.G."/>
            <person name="Torrico A.K."/>
            <person name="Perotto M.C."/>
            <person name="Conci V.C."/>
        </authorList>
    </citation>
    <scope>NUCLEOTIDE SEQUENCE [LARGE SCALE GENOMIC DNA]</scope>
    <source>
        <strain evidence="2">Mesi 13</strain>
    </source>
</reference>
<dbReference type="InterPro" id="IPR008398">
    <property type="entry name" value="Allexi_40kDa"/>
</dbReference>
<protein>
    <submittedName>
        <fullName evidence="2">40kDa protein</fullName>
    </submittedName>
</protein>